<dbReference type="FunFam" id="3.40.1280.10:FF:000001">
    <property type="entry name" value="tRNA (guanine-N(1)-)-methyltransferase"/>
    <property type="match status" value="1"/>
</dbReference>
<evidence type="ECO:0000256" key="12">
    <source>
        <dbReference type="ARBA" id="ARBA00029736"/>
    </source>
</evidence>
<evidence type="ECO:0000256" key="13">
    <source>
        <dbReference type="ARBA" id="ARBA00033392"/>
    </source>
</evidence>
<evidence type="ECO:0000256" key="8">
    <source>
        <dbReference type="ARBA" id="ARBA00022603"/>
    </source>
</evidence>
<evidence type="ECO:0000256" key="5">
    <source>
        <dbReference type="ARBA" id="ARBA00012807"/>
    </source>
</evidence>
<evidence type="ECO:0000313" key="19">
    <source>
        <dbReference type="EMBL" id="QNO16960.1"/>
    </source>
</evidence>
<evidence type="ECO:0000256" key="11">
    <source>
        <dbReference type="ARBA" id="ARBA00022694"/>
    </source>
</evidence>
<evidence type="ECO:0000256" key="7">
    <source>
        <dbReference type="ARBA" id="ARBA00022490"/>
    </source>
</evidence>
<keyword evidence="9 15" id="KW-0808">Transferase</keyword>
<comment type="subcellular location">
    <subcellularLocation>
        <location evidence="2 15 17">Cytoplasm</location>
    </subcellularLocation>
</comment>
<dbReference type="NCBIfam" id="NF000648">
    <property type="entry name" value="PRK00026.1"/>
    <property type="match status" value="1"/>
</dbReference>
<evidence type="ECO:0000256" key="6">
    <source>
        <dbReference type="ARBA" id="ARBA00014679"/>
    </source>
</evidence>
<evidence type="ECO:0000256" key="3">
    <source>
        <dbReference type="ARBA" id="ARBA00007630"/>
    </source>
</evidence>
<evidence type="ECO:0000256" key="16">
    <source>
        <dbReference type="PIRSR" id="PIRSR000386-1"/>
    </source>
</evidence>
<dbReference type="Pfam" id="PF01746">
    <property type="entry name" value="tRNA_m1G_MT"/>
    <property type="match status" value="1"/>
</dbReference>
<dbReference type="EMBL" id="CP060696">
    <property type="protein sequence ID" value="QNO16960.1"/>
    <property type="molecule type" value="Genomic_DNA"/>
</dbReference>
<dbReference type="Proteomes" id="UP000516046">
    <property type="component" value="Chromosome"/>
</dbReference>
<dbReference type="GO" id="GO:0002939">
    <property type="term" value="P:tRNA N1-guanine methylation"/>
    <property type="evidence" value="ECO:0007669"/>
    <property type="project" value="TreeGrafter"/>
</dbReference>
<evidence type="ECO:0000256" key="15">
    <source>
        <dbReference type="HAMAP-Rule" id="MF_00605"/>
    </source>
</evidence>
<dbReference type="PANTHER" id="PTHR46417:SF1">
    <property type="entry name" value="TRNA (GUANINE-N(1)-)-METHYLTRANSFERASE"/>
    <property type="match status" value="1"/>
</dbReference>
<feature type="domain" description="tRNA methyltransferase TRMD/TRM10-type" evidence="18">
    <location>
        <begin position="1"/>
        <end position="226"/>
    </location>
</feature>
<evidence type="ECO:0000256" key="17">
    <source>
        <dbReference type="RuleBase" id="RU003464"/>
    </source>
</evidence>
<dbReference type="InterPro" id="IPR016009">
    <property type="entry name" value="tRNA_MeTrfase_TRMD/TRM10"/>
</dbReference>
<dbReference type="EC" id="2.1.1.228" evidence="5 15"/>
<comment type="catalytic activity">
    <reaction evidence="14 15 17">
        <text>guanosine(37) in tRNA + S-adenosyl-L-methionine = N(1)-methylguanosine(37) in tRNA + S-adenosyl-L-homocysteine + H(+)</text>
        <dbReference type="Rhea" id="RHEA:36899"/>
        <dbReference type="Rhea" id="RHEA-COMP:10145"/>
        <dbReference type="Rhea" id="RHEA-COMP:10147"/>
        <dbReference type="ChEBI" id="CHEBI:15378"/>
        <dbReference type="ChEBI" id="CHEBI:57856"/>
        <dbReference type="ChEBI" id="CHEBI:59789"/>
        <dbReference type="ChEBI" id="CHEBI:73542"/>
        <dbReference type="ChEBI" id="CHEBI:74269"/>
        <dbReference type="EC" id="2.1.1.228"/>
    </reaction>
</comment>
<sequence length="250" mass="28375">MRIDLITLFPEMCEAVLAESIVGRGRKRGAVQIVPHQLRTYAHDKHSTVDDTVFGGGKGMLLIAEPIAACFDDLTRTLGKKPHIVFMSPQGRPLNQPLLKELNQYENLCILCGHYEGVDERVLEQYVDEEVSLGDFVLTGGELPALCLIDSLARLQPGVLAADECFVEESHYNGLLEYPQYSRPQVWRGKSVPPELMTGHHANIARWRRQQSLLRTLRKRPDMLEKALLTDEDRTFLMRYRDNSENDTST</sequence>
<dbReference type="HAMAP" id="MF_00605">
    <property type="entry name" value="TrmD"/>
    <property type="match status" value="1"/>
</dbReference>
<dbReference type="NCBIfam" id="TIGR00088">
    <property type="entry name" value="trmD"/>
    <property type="match status" value="1"/>
</dbReference>
<keyword evidence="11 15" id="KW-0819">tRNA processing</keyword>
<evidence type="ECO:0000256" key="4">
    <source>
        <dbReference type="ARBA" id="ARBA00011738"/>
    </source>
</evidence>
<dbReference type="SUPFAM" id="SSF75217">
    <property type="entry name" value="alpha/beta knot"/>
    <property type="match status" value="1"/>
</dbReference>
<evidence type="ECO:0000259" key="18">
    <source>
        <dbReference type="Pfam" id="PF01746"/>
    </source>
</evidence>
<dbReference type="GO" id="GO:0005829">
    <property type="term" value="C:cytosol"/>
    <property type="evidence" value="ECO:0007669"/>
    <property type="project" value="TreeGrafter"/>
</dbReference>
<evidence type="ECO:0000256" key="14">
    <source>
        <dbReference type="ARBA" id="ARBA00047783"/>
    </source>
</evidence>
<proteinExistence type="inferred from homology"/>
<keyword evidence="8 15" id="KW-0489">Methyltransferase</keyword>
<name>A0A7G9WE48_9FIRM</name>
<comment type="similarity">
    <text evidence="3 15 17">Belongs to the RNA methyltransferase TrmD family.</text>
</comment>
<feature type="binding site" evidence="15 16">
    <location>
        <position position="113"/>
    </location>
    <ligand>
        <name>S-adenosyl-L-methionine</name>
        <dbReference type="ChEBI" id="CHEBI:59789"/>
    </ligand>
</feature>
<evidence type="ECO:0000256" key="9">
    <source>
        <dbReference type="ARBA" id="ARBA00022679"/>
    </source>
</evidence>
<dbReference type="InterPro" id="IPR002649">
    <property type="entry name" value="tRNA_m1G_MeTrfase_TrmD"/>
</dbReference>
<reference evidence="19 20" key="1">
    <citation type="submission" date="2020-08" db="EMBL/GenBank/DDBJ databases">
        <authorList>
            <person name="Ren C."/>
            <person name="Gu Y."/>
            <person name="Xu Y."/>
        </authorList>
    </citation>
    <scope>NUCLEOTIDE SEQUENCE [LARGE SCALE GENOMIC DNA]</scope>
    <source>
        <strain evidence="19 20">LBM18003</strain>
    </source>
</reference>
<dbReference type="Gene3D" id="3.40.1280.10">
    <property type="match status" value="1"/>
</dbReference>
<dbReference type="FunFam" id="1.10.1270.20:FF:000001">
    <property type="entry name" value="tRNA (guanine-N(1)-)-methyltransferase"/>
    <property type="match status" value="1"/>
</dbReference>
<dbReference type="KEGG" id="caml:H6X83_08270"/>
<feature type="binding site" evidence="15 16">
    <location>
        <begin position="133"/>
        <end position="138"/>
    </location>
    <ligand>
        <name>S-adenosyl-L-methionine</name>
        <dbReference type="ChEBI" id="CHEBI:59789"/>
    </ligand>
</feature>
<evidence type="ECO:0000256" key="2">
    <source>
        <dbReference type="ARBA" id="ARBA00004496"/>
    </source>
</evidence>
<dbReference type="RefSeq" id="WP_212506027.1">
    <property type="nucleotide sequence ID" value="NZ_CP060696.1"/>
</dbReference>
<protein>
    <recommendedName>
        <fullName evidence="6 15">tRNA (guanine-N(1)-)-methyltransferase</fullName>
        <ecNumber evidence="5 15">2.1.1.228</ecNumber>
    </recommendedName>
    <alternativeName>
        <fullName evidence="12 15">M1G-methyltransferase</fullName>
    </alternativeName>
    <alternativeName>
        <fullName evidence="13 15">tRNA [GM37] methyltransferase</fullName>
    </alternativeName>
</protein>
<gene>
    <name evidence="15 19" type="primary">trmD</name>
    <name evidence="19" type="ORF">H6X83_08270</name>
</gene>
<evidence type="ECO:0000313" key="20">
    <source>
        <dbReference type="Proteomes" id="UP000516046"/>
    </source>
</evidence>
<dbReference type="PIRSF" id="PIRSF000386">
    <property type="entry name" value="tRNA_mtase"/>
    <property type="match status" value="1"/>
</dbReference>
<comment type="subunit">
    <text evidence="4 15 17">Homodimer.</text>
</comment>
<dbReference type="InterPro" id="IPR029028">
    <property type="entry name" value="Alpha/beta_knot_MTases"/>
</dbReference>
<evidence type="ECO:0000256" key="1">
    <source>
        <dbReference type="ARBA" id="ARBA00002634"/>
    </source>
</evidence>
<dbReference type="CDD" id="cd18080">
    <property type="entry name" value="TrmD-like"/>
    <property type="match status" value="1"/>
</dbReference>
<keyword evidence="10 15" id="KW-0949">S-adenosyl-L-methionine</keyword>
<comment type="function">
    <text evidence="1 15 17">Specifically methylates guanosine-37 in various tRNAs.</text>
</comment>
<dbReference type="InterPro" id="IPR029026">
    <property type="entry name" value="tRNA_m1G_MTases_N"/>
</dbReference>
<evidence type="ECO:0000256" key="10">
    <source>
        <dbReference type="ARBA" id="ARBA00022691"/>
    </source>
</evidence>
<dbReference type="GO" id="GO:0052906">
    <property type="term" value="F:tRNA (guanine(37)-N1)-methyltransferase activity"/>
    <property type="evidence" value="ECO:0007669"/>
    <property type="project" value="UniProtKB-UniRule"/>
</dbReference>
<dbReference type="Gene3D" id="1.10.1270.20">
    <property type="entry name" value="tRNA(m1g37)methyltransferase, domain 2"/>
    <property type="match status" value="1"/>
</dbReference>
<dbReference type="PANTHER" id="PTHR46417">
    <property type="entry name" value="TRNA (GUANINE-N(1)-)-METHYLTRANSFERASE"/>
    <property type="match status" value="1"/>
</dbReference>
<keyword evidence="20" id="KW-1185">Reference proteome</keyword>
<organism evidence="19 20">
    <name type="scientific">Caproicibacterium amylolyticum</name>
    <dbReference type="NCBI Taxonomy" id="2766537"/>
    <lineage>
        <taxon>Bacteria</taxon>
        <taxon>Bacillati</taxon>
        <taxon>Bacillota</taxon>
        <taxon>Clostridia</taxon>
        <taxon>Eubacteriales</taxon>
        <taxon>Oscillospiraceae</taxon>
        <taxon>Caproicibacterium</taxon>
    </lineage>
</organism>
<dbReference type="AlphaFoldDB" id="A0A7G9WE48"/>
<keyword evidence="7 15" id="KW-0963">Cytoplasm</keyword>
<accession>A0A7G9WE48</accession>
<dbReference type="InterPro" id="IPR023148">
    <property type="entry name" value="tRNA_m1G_MeTrfase_C_sf"/>
</dbReference>